<dbReference type="OMA" id="INEYRHF"/>
<evidence type="ECO:0000259" key="5">
    <source>
        <dbReference type="Pfam" id="PF00626"/>
    </source>
</evidence>
<keyword evidence="3" id="KW-0677">Repeat</keyword>
<dbReference type="GO" id="GO:0008154">
    <property type="term" value="P:actin polymerization or depolymerization"/>
    <property type="evidence" value="ECO:0007669"/>
    <property type="project" value="TreeGrafter"/>
</dbReference>
<dbReference type="Pfam" id="PF00626">
    <property type="entry name" value="Gelsolin"/>
    <property type="match status" value="1"/>
</dbReference>
<dbReference type="InParanoid" id="A0A672K9M8"/>
<dbReference type="PANTHER" id="PTHR11977">
    <property type="entry name" value="VILLIN"/>
    <property type="match status" value="1"/>
</dbReference>
<dbReference type="Ensembl" id="ENSSGRT00000006298.1">
    <property type="protein sequence ID" value="ENSSGRP00000005809.1"/>
    <property type="gene ID" value="ENSSGRG00000003830.1"/>
</dbReference>
<comment type="subcellular location">
    <subcellularLocation>
        <location evidence="1">Cytoplasm</location>
    </subcellularLocation>
</comment>
<dbReference type="GO" id="GO:0051016">
    <property type="term" value="P:barbed-end actin filament capping"/>
    <property type="evidence" value="ECO:0007669"/>
    <property type="project" value="TreeGrafter"/>
</dbReference>
<evidence type="ECO:0000313" key="6">
    <source>
        <dbReference type="Ensembl" id="ENSSGRP00000005809.1"/>
    </source>
</evidence>
<reference evidence="6" key="1">
    <citation type="submission" date="2025-08" db="UniProtKB">
        <authorList>
            <consortium name="Ensembl"/>
        </authorList>
    </citation>
    <scope>IDENTIFICATION</scope>
</reference>
<dbReference type="SUPFAM" id="SSF55753">
    <property type="entry name" value="Actin depolymerizing proteins"/>
    <property type="match status" value="1"/>
</dbReference>
<evidence type="ECO:0000256" key="3">
    <source>
        <dbReference type="ARBA" id="ARBA00022737"/>
    </source>
</evidence>
<dbReference type="GO" id="GO:0030027">
    <property type="term" value="C:lamellipodium"/>
    <property type="evidence" value="ECO:0007669"/>
    <property type="project" value="TreeGrafter"/>
</dbReference>
<dbReference type="Proteomes" id="UP000472262">
    <property type="component" value="Unassembled WGS sequence"/>
</dbReference>
<dbReference type="Gene3D" id="3.40.20.10">
    <property type="entry name" value="Severin"/>
    <property type="match status" value="1"/>
</dbReference>
<dbReference type="PANTHER" id="PTHR11977:SF35">
    <property type="entry name" value="VILLIN-1"/>
    <property type="match status" value="1"/>
</dbReference>
<dbReference type="GO" id="GO:0051015">
    <property type="term" value="F:actin filament binding"/>
    <property type="evidence" value="ECO:0007669"/>
    <property type="project" value="InterPro"/>
</dbReference>
<feature type="domain" description="Gelsolin-like" evidence="5">
    <location>
        <begin position="28"/>
        <end position="105"/>
    </location>
</feature>
<evidence type="ECO:0000256" key="1">
    <source>
        <dbReference type="ARBA" id="ARBA00004496"/>
    </source>
</evidence>
<gene>
    <name evidence="6" type="primary">LOC107577667</name>
</gene>
<sequence>MPQDVKTDVPKVLNKTTPGLQIWRVENMELVPCPSNTYGQFFEGDSYVILYTSNNYTYDIHYWLGKATSNDEQGAAAIYTTQIDEHLGGAAVQHRETQGHESATFQGYFKQGIM</sequence>
<keyword evidence="4" id="KW-0009">Actin-binding</keyword>
<dbReference type="GO" id="GO:2000392">
    <property type="term" value="P:regulation of lamellipodium morphogenesis"/>
    <property type="evidence" value="ECO:0007669"/>
    <property type="project" value="TreeGrafter"/>
</dbReference>
<dbReference type="GO" id="GO:0005546">
    <property type="term" value="F:phosphatidylinositol-4,5-bisphosphate binding"/>
    <property type="evidence" value="ECO:0007669"/>
    <property type="project" value="TreeGrafter"/>
</dbReference>
<dbReference type="AlphaFoldDB" id="A0A672K9M8"/>
<dbReference type="InterPro" id="IPR007123">
    <property type="entry name" value="Gelsolin-like_dom"/>
</dbReference>
<evidence type="ECO:0000256" key="2">
    <source>
        <dbReference type="ARBA" id="ARBA00022490"/>
    </source>
</evidence>
<reference evidence="6" key="2">
    <citation type="submission" date="2025-09" db="UniProtKB">
        <authorList>
            <consortium name="Ensembl"/>
        </authorList>
    </citation>
    <scope>IDENTIFICATION</scope>
</reference>
<evidence type="ECO:0000256" key="4">
    <source>
        <dbReference type="ARBA" id="ARBA00023203"/>
    </source>
</evidence>
<dbReference type="InterPro" id="IPR029006">
    <property type="entry name" value="ADF-H/Gelsolin-like_dom_sf"/>
</dbReference>
<dbReference type="GO" id="GO:0015629">
    <property type="term" value="C:actin cytoskeleton"/>
    <property type="evidence" value="ECO:0007669"/>
    <property type="project" value="TreeGrafter"/>
</dbReference>
<protein>
    <submittedName>
        <fullName evidence="6">Villin-1-like</fullName>
    </submittedName>
</protein>
<proteinExistence type="predicted"/>
<evidence type="ECO:0000313" key="7">
    <source>
        <dbReference type="Proteomes" id="UP000472262"/>
    </source>
</evidence>
<keyword evidence="2" id="KW-0963">Cytoplasm</keyword>
<dbReference type="SMART" id="SM00262">
    <property type="entry name" value="GEL"/>
    <property type="match status" value="1"/>
</dbReference>
<name>A0A672K9M8_SINGR</name>
<dbReference type="CDD" id="cd11290">
    <property type="entry name" value="gelsolin_S1_like"/>
    <property type="match status" value="1"/>
</dbReference>
<dbReference type="FunFam" id="3.40.20.10:FF:000002">
    <property type="entry name" value="Gelsolin"/>
    <property type="match status" value="1"/>
</dbReference>
<dbReference type="GO" id="GO:0051014">
    <property type="term" value="P:actin filament severing"/>
    <property type="evidence" value="ECO:0007669"/>
    <property type="project" value="TreeGrafter"/>
</dbReference>
<organism evidence="6 7">
    <name type="scientific">Sinocyclocheilus grahami</name>
    <name type="common">Dianchi golden-line fish</name>
    <name type="synonym">Barbus grahami</name>
    <dbReference type="NCBI Taxonomy" id="75366"/>
    <lineage>
        <taxon>Eukaryota</taxon>
        <taxon>Metazoa</taxon>
        <taxon>Chordata</taxon>
        <taxon>Craniata</taxon>
        <taxon>Vertebrata</taxon>
        <taxon>Euteleostomi</taxon>
        <taxon>Actinopterygii</taxon>
        <taxon>Neopterygii</taxon>
        <taxon>Teleostei</taxon>
        <taxon>Ostariophysi</taxon>
        <taxon>Cypriniformes</taxon>
        <taxon>Cyprinidae</taxon>
        <taxon>Cyprininae</taxon>
        <taxon>Sinocyclocheilus</taxon>
    </lineage>
</organism>
<dbReference type="PRINTS" id="PR00597">
    <property type="entry name" value="GELSOLIN"/>
</dbReference>
<dbReference type="GO" id="GO:0005737">
    <property type="term" value="C:cytoplasm"/>
    <property type="evidence" value="ECO:0007669"/>
    <property type="project" value="UniProtKB-SubCell"/>
</dbReference>
<accession>A0A672K9M8</accession>
<keyword evidence="7" id="KW-1185">Reference proteome</keyword>
<dbReference type="InterPro" id="IPR007122">
    <property type="entry name" value="Villin/Gelsolin"/>
</dbReference>